<dbReference type="PROSITE" id="PS51192">
    <property type="entry name" value="HELICASE_ATP_BIND_1"/>
    <property type="match status" value="1"/>
</dbReference>
<dbReference type="InterPro" id="IPR049730">
    <property type="entry name" value="SNF2/RAD54-like_C"/>
</dbReference>
<protein>
    <submittedName>
        <fullName evidence="7">DEAD/DEAH box helicase</fullName>
    </submittedName>
</protein>
<comment type="caution">
    <text evidence="7">The sequence shown here is derived from an EMBL/GenBank/DDBJ whole genome shotgun (WGS) entry which is preliminary data.</text>
</comment>
<reference evidence="7 8" key="1">
    <citation type="submission" date="2019-04" db="EMBL/GenBank/DDBJ databases">
        <title>Streptomyces oryziradicis sp. nov., a novel actinomycete isolated from rhizosphere soil of rice (Oryza sativa L.).</title>
        <authorList>
            <person name="Li C."/>
        </authorList>
    </citation>
    <scope>NUCLEOTIDE SEQUENCE [LARGE SCALE GENOMIC DNA]</scope>
    <source>
        <strain evidence="7 8">NEAU-C40</strain>
    </source>
</reference>
<evidence type="ECO:0000256" key="2">
    <source>
        <dbReference type="ARBA" id="ARBA00022801"/>
    </source>
</evidence>
<dbReference type="PANTHER" id="PTHR45766:SF6">
    <property type="entry name" value="SWI_SNF-RELATED MATRIX-ASSOCIATED ACTIN-DEPENDENT REGULATOR OF CHROMATIN SUBFAMILY A-LIKE PROTEIN 1"/>
    <property type="match status" value="1"/>
</dbReference>
<dbReference type="SMART" id="SM00487">
    <property type="entry name" value="DEXDc"/>
    <property type="match status" value="1"/>
</dbReference>
<keyword evidence="3 7" id="KW-0347">Helicase</keyword>
<accession>A0A4U0RW88</accession>
<dbReference type="Gene3D" id="3.40.50.10810">
    <property type="entry name" value="Tandem AAA-ATPase domain"/>
    <property type="match status" value="1"/>
</dbReference>
<dbReference type="InterPro" id="IPR014001">
    <property type="entry name" value="Helicase_ATP-bd"/>
</dbReference>
<dbReference type="InterPro" id="IPR001650">
    <property type="entry name" value="Helicase_C-like"/>
</dbReference>
<dbReference type="AlphaFoldDB" id="A0A4U0RW88"/>
<evidence type="ECO:0000256" key="3">
    <source>
        <dbReference type="ARBA" id="ARBA00022806"/>
    </source>
</evidence>
<dbReference type="GO" id="GO:0005524">
    <property type="term" value="F:ATP binding"/>
    <property type="evidence" value="ECO:0007669"/>
    <property type="project" value="UniProtKB-KW"/>
</dbReference>
<evidence type="ECO:0000256" key="4">
    <source>
        <dbReference type="ARBA" id="ARBA00022840"/>
    </source>
</evidence>
<name>A0A4U0RW88_9ACTN</name>
<evidence type="ECO:0000256" key="1">
    <source>
        <dbReference type="ARBA" id="ARBA00022741"/>
    </source>
</evidence>
<sequence>MSAPDALEVGQLVRVRGQQWVVSQLDRSRQPEDQLAAATPPGRTLVTLNSVSDDDLGEELTLVWEVEPGREVVPSTQLPAVTETGWDDPQRLGAFLDAVRWGTVASADTQTLQAPFRSGITIEEYQLEPVARALAMPRVNLLIADDVGLGKTIEAGLVIQELLLRHRARRVLVVCPAPLTTKWREEMTEKFGLDFVVLDASALRELRRTHGLEANPFTVYPRAIISLPWLRTPRVQRLLDEVLTPQTRHPGFFDLLIVDEAHHCAPPAPARGRGYAVDSLQTRAVRGLGEHSQHRLFLSATPHNGYSESWQALLAMLDPQRFTRGVPPDPEVLRQVMVRRLKAQLIDADGQPVFRRRTTRAVDVRYTQGEREIHGLLEAYAGRRRRVPGQVAVRANDLITLLLKKRLFSSPAAFAHTLTAHAATVNRQGGGAGAAADMPAWLDEALGWDDEVEDVFDDAAPGDGDMLQLGGVPGSADNRVQDLVTRAAEVGAGADPEDRELLEAMVAWVERHAERSDSKANALVAELDRICRPGDGWSDERVIIFTEYRDTQRWLAELLDSRGMGGERMGLLFGGMDTAKREHLKAAFQADPARDKVRILLATDTASEGIDLQRHCHRVIHYDIPFNPNRLEQRIGRVDRRGQRHEVEVMHFVGAGWEQADAGSYEGDLEFLSRVAEKVATEREDLGSVNPVLAHAIELRMLGRPVLVDPLAVTASTATTVLKAEQDLREQARKLRLQLEESKRRLHVGPANVRRVVDTALELAGQPPLIDRGNGEIDPPTLRAGWERTVFGLADPLTGLSRPLSFDQGVVGDRDDIVLAHLEHPLVAQGIRLLRSAIWGGRTTLNRVAAVRASLPARAAVDGLLVAVFSRLVVVGKDGARLHEEVVLTGREVPAAGRSRRLELEQPRYGELREAVEQALEPDACRPAPADAKAQLAQQWDGLVPLLANDVRVRASERLATMSRELQSRAAAEAKGVQAIFDQLRATLSSALEGPGPTQLGFDDLEIEERRQVERDKKAWADRLAALDEERERELAAVESRYSDVRELVFPFAVALIVPDPEATR</sequence>
<evidence type="ECO:0000259" key="5">
    <source>
        <dbReference type="PROSITE" id="PS51192"/>
    </source>
</evidence>
<dbReference type="InterPro" id="IPR038718">
    <property type="entry name" value="SNF2-like_sf"/>
</dbReference>
<dbReference type="GO" id="GO:0004386">
    <property type="term" value="F:helicase activity"/>
    <property type="evidence" value="ECO:0007669"/>
    <property type="project" value="UniProtKB-KW"/>
</dbReference>
<evidence type="ECO:0000313" key="8">
    <source>
        <dbReference type="Proteomes" id="UP000305778"/>
    </source>
</evidence>
<evidence type="ECO:0000313" key="7">
    <source>
        <dbReference type="EMBL" id="TKA00500.1"/>
    </source>
</evidence>
<dbReference type="RefSeq" id="WP_136729437.1">
    <property type="nucleotide sequence ID" value="NZ_SUMC01000084.1"/>
</dbReference>
<proteinExistence type="predicted"/>
<dbReference type="InterPro" id="IPR057342">
    <property type="entry name" value="DEXDc_RapA"/>
</dbReference>
<keyword evidence="8" id="KW-1185">Reference proteome</keyword>
<dbReference type="OrthoDB" id="9814088at2"/>
<feature type="domain" description="Helicase ATP-binding" evidence="5">
    <location>
        <begin position="132"/>
        <end position="320"/>
    </location>
</feature>
<organism evidence="7 8">
    <name type="scientific">Actinacidiphila oryziradicis</name>
    <dbReference type="NCBI Taxonomy" id="2571141"/>
    <lineage>
        <taxon>Bacteria</taxon>
        <taxon>Bacillati</taxon>
        <taxon>Actinomycetota</taxon>
        <taxon>Actinomycetes</taxon>
        <taxon>Kitasatosporales</taxon>
        <taxon>Streptomycetaceae</taxon>
        <taxon>Actinacidiphila</taxon>
    </lineage>
</organism>
<dbReference type="InterPro" id="IPR027417">
    <property type="entry name" value="P-loop_NTPase"/>
</dbReference>
<dbReference type="GO" id="GO:0016787">
    <property type="term" value="F:hydrolase activity"/>
    <property type="evidence" value="ECO:0007669"/>
    <property type="project" value="UniProtKB-KW"/>
</dbReference>
<dbReference type="Gene3D" id="3.40.50.300">
    <property type="entry name" value="P-loop containing nucleotide triphosphate hydrolases"/>
    <property type="match status" value="1"/>
</dbReference>
<keyword evidence="4" id="KW-0067">ATP-binding</keyword>
<keyword evidence="1" id="KW-0547">Nucleotide-binding</keyword>
<feature type="domain" description="Helicase C-terminal" evidence="6">
    <location>
        <begin position="526"/>
        <end position="687"/>
    </location>
</feature>
<dbReference type="InterPro" id="IPR000330">
    <property type="entry name" value="SNF2_N"/>
</dbReference>
<dbReference type="SMART" id="SM00490">
    <property type="entry name" value="HELICc"/>
    <property type="match status" value="1"/>
</dbReference>
<dbReference type="PROSITE" id="PS51194">
    <property type="entry name" value="HELICASE_CTER"/>
    <property type="match status" value="1"/>
</dbReference>
<dbReference type="CDD" id="cd18011">
    <property type="entry name" value="DEXDc_RapA"/>
    <property type="match status" value="1"/>
</dbReference>
<dbReference type="Pfam" id="PF00271">
    <property type="entry name" value="Helicase_C"/>
    <property type="match status" value="1"/>
</dbReference>
<dbReference type="Proteomes" id="UP000305778">
    <property type="component" value="Unassembled WGS sequence"/>
</dbReference>
<dbReference type="CDD" id="cd18793">
    <property type="entry name" value="SF2_C_SNF"/>
    <property type="match status" value="1"/>
</dbReference>
<dbReference type="EMBL" id="SUMC01000084">
    <property type="protein sequence ID" value="TKA00500.1"/>
    <property type="molecule type" value="Genomic_DNA"/>
</dbReference>
<keyword evidence="2" id="KW-0378">Hydrolase</keyword>
<dbReference type="Pfam" id="PF00176">
    <property type="entry name" value="SNF2-rel_dom"/>
    <property type="match status" value="1"/>
</dbReference>
<dbReference type="PANTHER" id="PTHR45766">
    <property type="entry name" value="DNA ANNEALING HELICASE AND ENDONUCLEASE ZRANB3 FAMILY MEMBER"/>
    <property type="match status" value="1"/>
</dbReference>
<dbReference type="NCBIfam" id="NF038317">
    <property type="entry name" value="DISARM_DrmD"/>
    <property type="match status" value="1"/>
</dbReference>
<gene>
    <name evidence="7" type="ORF">FCI23_42655</name>
</gene>
<evidence type="ECO:0000259" key="6">
    <source>
        <dbReference type="PROSITE" id="PS51194"/>
    </source>
</evidence>
<dbReference type="SUPFAM" id="SSF52540">
    <property type="entry name" value="P-loop containing nucleoside triphosphate hydrolases"/>
    <property type="match status" value="2"/>
</dbReference>